<dbReference type="Pfam" id="PF03992">
    <property type="entry name" value="ABM"/>
    <property type="match status" value="1"/>
</dbReference>
<dbReference type="PANTHER" id="PTHR33336:SF3">
    <property type="entry name" value="ABM DOMAIN-CONTAINING PROTEIN"/>
    <property type="match status" value="1"/>
</dbReference>
<dbReference type="AlphaFoldDB" id="A0A382CPE5"/>
<organism evidence="2">
    <name type="scientific">marine metagenome</name>
    <dbReference type="NCBI Taxonomy" id="408172"/>
    <lineage>
        <taxon>unclassified sequences</taxon>
        <taxon>metagenomes</taxon>
        <taxon>ecological metagenomes</taxon>
    </lineage>
</organism>
<evidence type="ECO:0000313" key="2">
    <source>
        <dbReference type="EMBL" id="SVB27157.1"/>
    </source>
</evidence>
<dbReference type="GO" id="GO:0003824">
    <property type="term" value="F:catalytic activity"/>
    <property type="evidence" value="ECO:0007669"/>
    <property type="project" value="TreeGrafter"/>
</dbReference>
<dbReference type="InterPro" id="IPR050744">
    <property type="entry name" value="AI-2_Isomerase_LsrG"/>
</dbReference>
<dbReference type="SUPFAM" id="SSF54909">
    <property type="entry name" value="Dimeric alpha+beta barrel"/>
    <property type="match status" value="1"/>
</dbReference>
<dbReference type="InterPro" id="IPR007138">
    <property type="entry name" value="ABM_dom"/>
</dbReference>
<proteinExistence type="predicted"/>
<reference evidence="2" key="1">
    <citation type="submission" date="2018-05" db="EMBL/GenBank/DDBJ databases">
        <authorList>
            <person name="Lanie J.A."/>
            <person name="Ng W.-L."/>
            <person name="Kazmierczak K.M."/>
            <person name="Andrzejewski T.M."/>
            <person name="Davidsen T.M."/>
            <person name="Wayne K.J."/>
            <person name="Tettelin H."/>
            <person name="Glass J.I."/>
            <person name="Rusch D."/>
            <person name="Podicherti R."/>
            <person name="Tsui H.-C.T."/>
            <person name="Winkler M.E."/>
        </authorList>
    </citation>
    <scope>NUCLEOTIDE SEQUENCE</scope>
</reference>
<evidence type="ECO:0000259" key="1">
    <source>
        <dbReference type="PROSITE" id="PS51725"/>
    </source>
</evidence>
<feature type="domain" description="ABM" evidence="1">
    <location>
        <begin position="4"/>
        <end position="95"/>
    </location>
</feature>
<accession>A0A382CPE5</accession>
<dbReference type="PROSITE" id="PS51725">
    <property type="entry name" value="ABM"/>
    <property type="match status" value="1"/>
</dbReference>
<dbReference type="Gene3D" id="3.30.70.100">
    <property type="match status" value="1"/>
</dbReference>
<sequence length="102" mass="11933">MSKIVVLASFYPKNDKNNEVKETILTMVDPTRSEEGNEIYNFYEVKNDDGKNISFHLFEVYKDTAALDFHRNTSHYKNYRSKIVDLLDRPIEVKVLNSIDSI</sequence>
<name>A0A382CPE5_9ZZZZ</name>
<gene>
    <name evidence="2" type="ORF">METZ01_LOCUS180011</name>
</gene>
<dbReference type="EMBL" id="UINC01035170">
    <property type="protein sequence ID" value="SVB27157.1"/>
    <property type="molecule type" value="Genomic_DNA"/>
</dbReference>
<dbReference type="InterPro" id="IPR011008">
    <property type="entry name" value="Dimeric_a/b-barrel"/>
</dbReference>
<protein>
    <recommendedName>
        <fullName evidence="1">ABM domain-containing protein</fullName>
    </recommendedName>
</protein>
<dbReference type="PANTHER" id="PTHR33336">
    <property type="entry name" value="QUINOL MONOOXYGENASE YGIN-RELATED"/>
    <property type="match status" value="1"/>
</dbReference>